<comment type="caution">
    <text evidence="1">The sequence shown here is derived from an EMBL/GenBank/DDBJ whole genome shotgun (WGS) entry which is preliminary data.</text>
</comment>
<sequence>MDRLFILLIDRVHRVGIVEEETEWICLHMRQLTCIVCGAFIADEIFCCTMVDYKRTMFLIAAMTSSLTRMHRIYHLKYNRQTFMRNSCDFFFIRFYAFFVVDSPCNKKESPKLRNAIYGVH</sequence>
<protein>
    <submittedName>
        <fullName evidence="1">Uncharacterized protein</fullName>
    </submittedName>
</protein>
<dbReference type="AlphaFoldDB" id="A0A0B2V227"/>
<organism evidence="1 2">
    <name type="scientific">Toxocara canis</name>
    <name type="common">Canine roundworm</name>
    <dbReference type="NCBI Taxonomy" id="6265"/>
    <lineage>
        <taxon>Eukaryota</taxon>
        <taxon>Metazoa</taxon>
        <taxon>Ecdysozoa</taxon>
        <taxon>Nematoda</taxon>
        <taxon>Chromadorea</taxon>
        <taxon>Rhabditida</taxon>
        <taxon>Spirurina</taxon>
        <taxon>Ascaridomorpha</taxon>
        <taxon>Ascaridoidea</taxon>
        <taxon>Toxocaridae</taxon>
        <taxon>Toxocara</taxon>
    </lineage>
</organism>
<name>A0A0B2V227_TOXCA</name>
<evidence type="ECO:0000313" key="2">
    <source>
        <dbReference type="Proteomes" id="UP000031036"/>
    </source>
</evidence>
<dbReference type="Proteomes" id="UP000031036">
    <property type="component" value="Unassembled WGS sequence"/>
</dbReference>
<proteinExistence type="predicted"/>
<reference evidence="1 2" key="1">
    <citation type="submission" date="2014-11" db="EMBL/GenBank/DDBJ databases">
        <title>Genetic blueprint of the zoonotic pathogen Toxocara canis.</title>
        <authorList>
            <person name="Zhu X.-Q."/>
            <person name="Korhonen P.K."/>
            <person name="Cai H."/>
            <person name="Young N.D."/>
            <person name="Nejsum P."/>
            <person name="von Samson-Himmelstjerna G."/>
            <person name="Boag P.R."/>
            <person name="Tan P."/>
            <person name="Li Q."/>
            <person name="Min J."/>
            <person name="Yang Y."/>
            <person name="Wang X."/>
            <person name="Fang X."/>
            <person name="Hall R.S."/>
            <person name="Hofmann A."/>
            <person name="Sternberg P.W."/>
            <person name="Jex A.R."/>
            <person name="Gasser R.B."/>
        </authorList>
    </citation>
    <scope>NUCLEOTIDE SEQUENCE [LARGE SCALE GENOMIC DNA]</scope>
    <source>
        <strain evidence="1">PN_DK_2014</strain>
    </source>
</reference>
<evidence type="ECO:0000313" key="1">
    <source>
        <dbReference type="EMBL" id="KHN75060.1"/>
    </source>
</evidence>
<accession>A0A0B2V227</accession>
<keyword evidence="2" id="KW-1185">Reference proteome</keyword>
<feature type="non-terminal residue" evidence="1">
    <location>
        <position position="121"/>
    </location>
</feature>
<gene>
    <name evidence="1" type="ORF">Tcan_01634</name>
</gene>
<dbReference type="EMBL" id="JPKZ01002784">
    <property type="protein sequence ID" value="KHN75060.1"/>
    <property type="molecule type" value="Genomic_DNA"/>
</dbReference>